<dbReference type="InterPro" id="IPR037470">
    <property type="entry name" value="IVY1"/>
</dbReference>
<evidence type="ECO:0000313" key="3">
    <source>
        <dbReference type="Proteomes" id="UP001498771"/>
    </source>
</evidence>
<dbReference type="SUPFAM" id="SSF103657">
    <property type="entry name" value="BAR/IMD domain-like"/>
    <property type="match status" value="1"/>
</dbReference>
<sequence>MSETIVEQASTAAPLSPSGTMSTAKFPPTLASITFPAPPPLPKTIVSKDDIESNIAAYETLLTAAAALRTALAQVAEAENDFGAALQACAKCRGAGESRDGLSSASGLQFLAANHQRILAESFPQGFEAPIKNELENYKKLTKTHEENFQKETIARTKQLRKTEKQNVKLGKKKQRNLESYRSALMDLTSQVDGLEKLKYDYFKYSLDITQEISAKILKHATCITRAEVEMFEGVARKGVSGEGLDSVLEHSEDPFQYIAIEVSEPAAEAALQANGHTEPVIPHSSIVPSEEGIEEDIRFSDEAAAVAAQQHSEEEDHEEAEAASASASAPAPEDSSASPPAVEGVADDWAGDKASVAENAE</sequence>
<evidence type="ECO:0000313" key="2">
    <source>
        <dbReference type="EMBL" id="KAK7205289.1"/>
    </source>
</evidence>
<feature type="region of interest" description="Disordered" evidence="1">
    <location>
        <begin position="301"/>
        <end position="362"/>
    </location>
</feature>
<dbReference type="Proteomes" id="UP001498771">
    <property type="component" value="Unassembled WGS sequence"/>
</dbReference>
<dbReference type="EMBL" id="JBBJBU010000005">
    <property type="protein sequence ID" value="KAK7205289.1"/>
    <property type="molecule type" value="Genomic_DNA"/>
</dbReference>
<dbReference type="RefSeq" id="XP_064768322.1">
    <property type="nucleotide sequence ID" value="XM_064909712.1"/>
</dbReference>
<evidence type="ECO:0008006" key="4">
    <source>
        <dbReference type="Google" id="ProtNLM"/>
    </source>
</evidence>
<keyword evidence="3" id="KW-1185">Reference proteome</keyword>
<dbReference type="InterPro" id="IPR027267">
    <property type="entry name" value="AH/BAR_dom_sf"/>
</dbReference>
<proteinExistence type="predicted"/>
<comment type="caution">
    <text evidence="2">The sequence shown here is derived from an EMBL/GenBank/DDBJ whole genome shotgun (WGS) entry which is preliminary data.</text>
</comment>
<accession>A0ABR1F615</accession>
<dbReference type="PANTHER" id="PTHR38407:SF1">
    <property type="entry name" value="PROTEIN IVY1"/>
    <property type="match status" value="1"/>
</dbReference>
<gene>
    <name evidence="2" type="ORF">BZA70DRAFT_151691</name>
</gene>
<dbReference type="GeneID" id="90035224"/>
<name>A0ABR1F615_9ASCO</name>
<dbReference type="PANTHER" id="PTHR38407">
    <property type="entry name" value="PROTEIN IVY1"/>
    <property type="match status" value="1"/>
</dbReference>
<feature type="region of interest" description="Disordered" evidence="1">
    <location>
        <begin position="1"/>
        <end position="21"/>
    </location>
</feature>
<feature type="compositionally biased region" description="Low complexity" evidence="1">
    <location>
        <begin position="323"/>
        <end position="342"/>
    </location>
</feature>
<evidence type="ECO:0000256" key="1">
    <source>
        <dbReference type="SAM" id="MobiDB-lite"/>
    </source>
</evidence>
<protein>
    <recommendedName>
        <fullName evidence="4">Protein IVY1</fullName>
    </recommendedName>
</protein>
<reference evidence="2 3" key="1">
    <citation type="submission" date="2024-03" db="EMBL/GenBank/DDBJ databases">
        <title>Genome-scale model development and genomic sequencing of the oleaginous clade Lipomyces.</title>
        <authorList>
            <consortium name="Lawrence Berkeley National Laboratory"/>
            <person name="Czajka J.J."/>
            <person name="Han Y."/>
            <person name="Kim J."/>
            <person name="Mondo S.J."/>
            <person name="Hofstad B.A."/>
            <person name="Robles A."/>
            <person name="Haridas S."/>
            <person name="Riley R."/>
            <person name="LaButti K."/>
            <person name="Pangilinan J."/>
            <person name="Andreopoulos W."/>
            <person name="Lipzen A."/>
            <person name="Yan J."/>
            <person name="Wang M."/>
            <person name="Ng V."/>
            <person name="Grigoriev I.V."/>
            <person name="Spatafora J.W."/>
            <person name="Magnuson J.K."/>
            <person name="Baker S.E."/>
            <person name="Pomraning K.R."/>
        </authorList>
    </citation>
    <scope>NUCLEOTIDE SEQUENCE [LARGE SCALE GENOMIC DNA]</scope>
    <source>
        <strain evidence="2 3">Phaff 52-87</strain>
    </source>
</reference>
<organism evidence="2 3">
    <name type="scientific">Myxozyma melibiosi</name>
    <dbReference type="NCBI Taxonomy" id="54550"/>
    <lineage>
        <taxon>Eukaryota</taxon>
        <taxon>Fungi</taxon>
        <taxon>Dikarya</taxon>
        <taxon>Ascomycota</taxon>
        <taxon>Saccharomycotina</taxon>
        <taxon>Lipomycetes</taxon>
        <taxon>Lipomycetales</taxon>
        <taxon>Lipomycetaceae</taxon>
        <taxon>Myxozyma</taxon>
    </lineage>
</organism>
<dbReference type="Gene3D" id="1.20.1270.60">
    <property type="entry name" value="Arfaptin homology (AH) domain/BAR domain"/>
    <property type="match status" value="1"/>
</dbReference>